<reference evidence="2 3" key="1">
    <citation type="submission" date="2021-01" db="EMBL/GenBank/DDBJ databases">
        <title>Whole genome shotgun sequence of Actinoplanes durhamensis NBRC 14914.</title>
        <authorList>
            <person name="Komaki H."/>
            <person name="Tamura T."/>
        </authorList>
    </citation>
    <scope>NUCLEOTIDE SEQUENCE [LARGE SCALE GENOMIC DNA]</scope>
    <source>
        <strain evidence="2 3">NBRC 14914</strain>
    </source>
</reference>
<dbReference type="Proteomes" id="UP000637628">
    <property type="component" value="Unassembled WGS sequence"/>
</dbReference>
<gene>
    <name evidence="2" type="ORF">Adu01nite_73940</name>
</gene>
<proteinExistence type="predicted"/>
<comment type="caution">
    <text evidence="2">The sequence shown here is derived from an EMBL/GenBank/DDBJ whole genome shotgun (WGS) entry which is preliminary data.</text>
</comment>
<feature type="compositionally biased region" description="Basic and acidic residues" evidence="1">
    <location>
        <begin position="45"/>
        <end position="56"/>
    </location>
</feature>
<sequence length="99" mass="10845">MTAPTNSPPVGSFSSMGALQFWQPRARVSAATQGRRKYFGPGRWSDGRPKSADRRPLFLQPTPSDGARLSRVGCQSIRFQRIGDLPLRGERALGQPGHP</sequence>
<dbReference type="EMBL" id="BOML01000059">
    <property type="protein sequence ID" value="GIE06044.1"/>
    <property type="molecule type" value="Genomic_DNA"/>
</dbReference>
<evidence type="ECO:0000313" key="2">
    <source>
        <dbReference type="EMBL" id="GIE06044.1"/>
    </source>
</evidence>
<protein>
    <submittedName>
        <fullName evidence="2">Uncharacterized protein</fullName>
    </submittedName>
</protein>
<name>A0ABQ3Z935_9ACTN</name>
<keyword evidence="3" id="KW-1185">Reference proteome</keyword>
<organism evidence="2 3">
    <name type="scientific">Paractinoplanes durhamensis</name>
    <dbReference type="NCBI Taxonomy" id="113563"/>
    <lineage>
        <taxon>Bacteria</taxon>
        <taxon>Bacillati</taxon>
        <taxon>Actinomycetota</taxon>
        <taxon>Actinomycetes</taxon>
        <taxon>Micromonosporales</taxon>
        <taxon>Micromonosporaceae</taxon>
        <taxon>Paractinoplanes</taxon>
    </lineage>
</organism>
<evidence type="ECO:0000313" key="3">
    <source>
        <dbReference type="Proteomes" id="UP000637628"/>
    </source>
</evidence>
<evidence type="ECO:0000256" key="1">
    <source>
        <dbReference type="SAM" id="MobiDB-lite"/>
    </source>
</evidence>
<accession>A0ABQ3Z935</accession>
<feature type="region of interest" description="Disordered" evidence="1">
    <location>
        <begin position="32"/>
        <end position="69"/>
    </location>
</feature>